<evidence type="ECO:0000313" key="3">
    <source>
        <dbReference type="Proteomes" id="UP000634011"/>
    </source>
</evidence>
<comment type="caution">
    <text evidence="2">The sequence shown here is derived from an EMBL/GenBank/DDBJ whole genome shotgun (WGS) entry which is preliminary data.</text>
</comment>
<name>A0A923KMA8_9BURK</name>
<proteinExistence type="predicted"/>
<dbReference type="EMBL" id="JACOFV010000001">
    <property type="protein sequence ID" value="MBC3860713.1"/>
    <property type="molecule type" value="Genomic_DNA"/>
</dbReference>
<dbReference type="AlphaFoldDB" id="A0A923KMA8"/>
<dbReference type="RefSeq" id="WP_186910644.1">
    <property type="nucleotide sequence ID" value="NZ_JACOFV010000001.1"/>
</dbReference>
<dbReference type="SUPFAM" id="SSF56935">
    <property type="entry name" value="Porins"/>
    <property type="match status" value="1"/>
</dbReference>
<reference evidence="2" key="1">
    <citation type="submission" date="2020-08" db="EMBL/GenBank/DDBJ databases">
        <title>Novel species isolated from subtropical streams in China.</title>
        <authorList>
            <person name="Lu H."/>
        </authorList>
    </citation>
    <scope>NUCLEOTIDE SEQUENCE</scope>
    <source>
        <strain evidence="2">KACC 12607</strain>
    </source>
</reference>
<sequence length="253" mass="26928">MVRRHIVPIVCTSLLCSLAHAEADDGVVPYRPTVSNPAQLSSPGQLELEFGGLSAKTGDVSRGSLPYLLKLAFNENWGVLLGGEAWVRNANNGVVDRGFGDTTAALKRAFLISESTALGLEFNVKSPTANTAIGTGKVDYGINGIVSHDFGQIQIDLNLNATHLGGTDALEGAVQTGWAGSLSYTVDDKWQLDLEVSGTKRRLVPNTAQFLAAVSYSPTKRMTVDIGIVKGLNPSSPDWAIFTGIVVPVTKFW</sequence>
<keyword evidence="3" id="KW-1185">Reference proteome</keyword>
<evidence type="ECO:0000313" key="2">
    <source>
        <dbReference type="EMBL" id="MBC3860713.1"/>
    </source>
</evidence>
<gene>
    <name evidence="2" type="ORF">H8K32_01275</name>
</gene>
<organism evidence="2 3">
    <name type="scientific">Undibacterium jejuense</name>
    <dbReference type="NCBI Taxonomy" id="1344949"/>
    <lineage>
        <taxon>Bacteria</taxon>
        <taxon>Pseudomonadati</taxon>
        <taxon>Pseudomonadota</taxon>
        <taxon>Betaproteobacteria</taxon>
        <taxon>Burkholderiales</taxon>
        <taxon>Oxalobacteraceae</taxon>
        <taxon>Undibacterium</taxon>
    </lineage>
</organism>
<feature type="chain" id="PRO_5037962458" evidence="1">
    <location>
        <begin position="24"/>
        <end position="253"/>
    </location>
</feature>
<keyword evidence="1" id="KW-0732">Signal</keyword>
<evidence type="ECO:0000256" key="1">
    <source>
        <dbReference type="SAM" id="SignalP"/>
    </source>
</evidence>
<protein>
    <submittedName>
        <fullName evidence="2">Transporter</fullName>
    </submittedName>
</protein>
<feature type="signal peptide" evidence="1">
    <location>
        <begin position="1"/>
        <end position="23"/>
    </location>
</feature>
<dbReference type="Proteomes" id="UP000634011">
    <property type="component" value="Unassembled WGS sequence"/>
</dbReference>
<accession>A0A923KMA8</accession>